<keyword evidence="2" id="KW-1185">Reference proteome</keyword>
<name>A0ABQ7E687_BRACR</name>
<sequence length="69" mass="7636">MEISNGDFGASRDGLKAKLVILEEETQRLSVPAAFWPIEKPLQALEKRRQSVVAALCSGVLEPLETLER</sequence>
<evidence type="ECO:0000313" key="2">
    <source>
        <dbReference type="Proteomes" id="UP000266723"/>
    </source>
</evidence>
<accession>A0ABQ7E687</accession>
<evidence type="ECO:0000313" key="1">
    <source>
        <dbReference type="EMBL" id="KAF3592342.1"/>
    </source>
</evidence>
<proteinExistence type="predicted"/>
<protein>
    <submittedName>
        <fullName evidence="1">Uncharacterized protein</fullName>
    </submittedName>
</protein>
<comment type="caution">
    <text evidence="1">The sequence shown here is derived from an EMBL/GenBank/DDBJ whole genome shotgun (WGS) entry which is preliminary data.</text>
</comment>
<organism evidence="1 2">
    <name type="scientific">Brassica cretica</name>
    <name type="common">Mustard</name>
    <dbReference type="NCBI Taxonomy" id="69181"/>
    <lineage>
        <taxon>Eukaryota</taxon>
        <taxon>Viridiplantae</taxon>
        <taxon>Streptophyta</taxon>
        <taxon>Embryophyta</taxon>
        <taxon>Tracheophyta</taxon>
        <taxon>Spermatophyta</taxon>
        <taxon>Magnoliopsida</taxon>
        <taxon>eudicotyledons</taxon>
        <taxon>Gunneridae</taxon>
        <taxon>Pentapetalae</taxon>
        <taxon>rosids</taxon>
        <taxon>malvids</taxon>
        <taxon>Brassicales</taxon>
        <taxon>Brassicaceae</taxon>
        <taxon>Brassiceae</taxon>
        <taxon>Brassica</taxon>
    </lineage>
</organism>
<reference evidence="1 2" key="1">
    <citation type="journal article" date="2020" name="BMC Genomics">
        <title>Intraspecific diversification of the crop wild relative Brassica cretica Lam. using demographic model selection.</title>
        <authorList>
            <person name="Kioukis A."/>
            <person name="Michalopoulou V.A."/>
            <person name="Briers L."/>
            <person name="Pirintsos S."/>
            <person name="Studholme D.J."/>
            <person name="Pavlidis P."/>
            <person name="Sarris P.F."/>
        </authorList>
    </citation>
    <scope>NUCLEOTIDE SEQUENCE [LARGE SCALE GENOMIC DNA]</scope>
    <source>
        <strain evidence="2">cv. PFS-1207/04</strain>
    </source>
</reference>
<dbReference type="EMBL" id="QGKV02000299">
    <property type="protein sequence ID" value="KAF3592342.1"/>
    <property type="molecule type" value="Genomic_DNA"/>
</dbReference>
<dbReference type="Proteomes" id="UP000266723">
    <property type="component" value="Unassembled WGS sequence"/>
</dbReference>
<gene>
    <name evidence="1" type="ORF">DY000_02027954</name>
</gene>